<name>A0A7W6IDQ7_9HYPH</name>
<feature type="domain" description="GST N-terminal" evidence="2">
    <location>
        <begin position="3"/>
        <end position="86"/>
    </location>
</feature>
<dbReference type="InterPro" id="IPR004045">
    <property type="entry name" value="Glutathione_S-Trfase_N"/>
</dbReference>
<dbReference type="SUPFAM" id="SSF52833">
    <property type="entry name" value="Thioredoxin-like"/>
    <property type="match status" value="1"/>
</dbReference>
<dbReference type="RefSeq" id="WP_027317536.1">
    <property type="nucleotide sequence ID" value="NZ_JACIDC010000003.1"/>
</dbReference>
<organism evidence="4 5">
    <name type="scientific">Microvirga flocculans</name>
    <dbReference type="NCBI Taxonomy" id="217168"/>
    <lineage>
        <taxon>Bacteria</taxon>
        <taxon>Pseudomonadati</taxon>
        <taxon>Pseudomonadota</taxon>
        <taxon>Alphaproteobacteria</taxon>
        <taxon>Hyphomicrobiales</taxon>
        <taxon>Methylobacteriaceae</taxon>
        <taxon>Microvirga</taxon>
    </lineage>
</organism>
<dbReference type="PANTHER" id="PTHR44051:SF2">
    <property type="entry name" value="HYPOTHETICAL GLUTATHIONE S-TRANSFERASE LIKE PROTEIN"/>
    <property type="match status" value="1"/>
</dbReference>
<gene>
    <name evidence="4" type="ORF">GGR34_001235</name>
</gene>
<dbReference type="InterPro" id="IPR010987">
    <property type="entry name" value="Glutathione-S-Trfase_C-like"/>
</dbReference>
<dbReference type="EC" id="2.5.1.18" evidence="4"/>
<evidence type="ECO:0000259" key="3">
    <source>
        <dbReference type="PROSITE" id="PS50405"/>
    </source>
</evidence>
<protein>
    <submittedName>
        <fullName evidence="4">Glutathione S-transferase</fullName>
        <ecNumber evidence="4">2.5.1.18</ecNumber>
    </submittedName>
</protein>
<proteinExistence type="inferred from homology"/>
<dbReference type="InterPro" id="IPR036282">
    <property type="entry name" value="Glutathione-S-Trfase_C_sf"/>
</dbReference>
<dbReference type="InterPro" id="IPR040079">
    <property type="entry name" value="Glutathione_S-Trfase"/>
</dbReference>
<dbReference type="SUPFAM" id="SSF47616">
    <property type="entry name" value="GST C-terminal domain-like"/>
    <property type="match status" value="1"/>
</dbReference>
<accession>A0A7W6IDQ7</accession>
<comment type="caution">
    <text evidence="4">The sequence shown here is derived from an EMBL/GenBank/DDBJ whole genome shotgun (WGS) entry which is preliminary data.</text>
</comment>
<sequence>MPARFELHGIAFSGPTYKVGLMLTLAGEPFDYVHVNMMAGEHKQAAHMARQRYGQVPLLVDRSNGRHLCQSAAILEYLADMTGRFGGATLDERLQAREWLYWDFDRLASQIYRARTIKLGIRPAHPEVYEAHVAGGNAALKVLDQHLTGRSWVVGESATIADIDLYGVVAYAGEAGIDLAPYAQIAPWMARVEALPGFKGPRDLLPMESREAA</sequence>
<feature type="domain" description="GST C-terminal" evidence="3">
    <location>
        <begin position="89"/>
        <end position="213"/>
    </location>
</feature>
<dbReference type="Gene3D" id="1.20.1050.10">
    <property type="match status" value="1"/>
</dbReference>
<dbReference type="Pfam" id="PF00043">
    <property type="entry name" value="GST_C"/>
    <property type="match status" value="1"/>
</dbReference>
<keyword evidence="5" id="KW-1185">Reference proteome</keyword>
<dbReference type="PROSITE" id="PS50405">
    <property type="entry name" value="GST_CTER"/>
    <property type="match status" value="1"/>
</dbReference>
<keyword evidence="4" id="KW-0808">Transferase</keyword>
<dbReference type="SFLD" id="SFLDS00019">
    <property type="entry name" value="Glutathione_Transferase_(cytos"/>
    <property type="match status" value="1"/>
</dbReference>
<evidence type="ECO:0000313" key="4">
    <source>
        <dbReference type="EMBL" id="MBB4039593.1"/>
    </source>
</evidence>
<evidence type="ECO:0000259" key="2">
    <source>
        <dbReference type="PROSITE" id="PS50404"/>
    </source>
</evidence>
<dbReference type="GO" id="GO:0004364">
    <property type="term" value="F:glutathione transferase activity"/>
    <property type="evidence" value="ECO:0007669"/>
    <property type="project" value="UniProtKB-EC"/>
</dbReference>
<comment type="similarity">
    <text evidence="1">Belongs to the GST superfamily.</text>
</comment>
<evidence type="ECO:0000313" key="5">
    <source>
        <dbReference type="Proteomes" id="UP000519439"/>
    </source>
</evidence>
<evidence type="ECO:0000256" key="1">
    <source>
        <dbReference type="RuleBase" id="RU003494"/>
    </source>
</evidence>
<dbReference type="PANTHER" id="PTHR44051">
    <property type="entry name" value="GLUTATHIONE S-TRANSFERASE-RELATED"/>
    <property type="match status" value="1"/>
</dbReference>
<dbReference type="AlphaFoldDB" id="A0A7W6IDQ7"/>
<dbReference type="Gene3D" id="3.40.30.10">
    <property type="entry name" value="Glutaredoxin"/>
    <property type="match status" value="1"/>
</dbReference>
<reference evidence="4 5" key="1">
    <citation type="submission" date="2020-08" db="EMBL/GenBank/DDBJ databases">
        <title>Genomic Encyclopedia of Type Strains, Phase IV (KMG-IV): sequencing the most valuable type-strain genomes for metagenomic binning, comparative biology and taxonomic classification.</title>
        <authorList>
            <person name="Goeker M."/>
        </authorList>
    </citation>
    <scope>NUCLEOTIDE SEQUENCE [LARGE SCALE GENOMIC DNA]</scope>
    <source>
        <strain evidence="4 5">DSM 15743</strain>
    </source>
</reference>
<dbReference type="Proteomes" id="UP000519439">
    <property type="component" value="Unassembled WGS sequence"/>
</dbReference>
<dbReference type="InterPro" id="IPR036249">
    <property type="entry name" value="Thioredoxin-like_sf"/>
</dbReference>
<dbReference type="EMBL" id="JACIDC010000003">
    <property type="protein sequence ID" value="MBB4039593.1"/>
    <property type="molecule type" value="Genomic_DNA"/>
</dbReference>
<dbReference type="Pfam" id="PF02798">
    <property type="entry name" value="GST_N"/>
    <property type="match status" value="1"/>
</dbReference>
<dbReference type="InterPro" id="IPR004046">
    <property type="entry name" value="GST_C"/>
</dbReference>
<dbReference type="PROSITE" id="PS50404">
    <property type="entry name" value="GST_NTER"/>
    <property type="match status" value="1"/>
</dbReference>
<dbReference type="SFLD" id="SFLDG00358">
    <property type="entry name" value="Main_(cytGST)"/>
    <property type="match status" value="1"/>
</dbReference>